<feature type="domain" description="Inner membrane component" evidence="2">
    <location>
        <begin position="80"/>
        <end position="130"/>
    </location>
</feature>
<dbReference type="InterPro" id="IPR005185">
    <property type="entry name" value="YccF"/>
</dbReference>
<dbReference type="InterPro" id="IPR031308">
    <property type="entry name" value="UCP028777"/>
</dbReference>
<keyword evidence="1" id="KW-1133">Transmembrane helix</keyword>
<keyword evidence="1" id="KW-1003">Cell membrane</keyword>
<feature type="transmembrane region" description="Helical" evidence="1">
    <location>
        <begin position="66"/>
        <end position="85"/>
    </location>
</feature>
<evidence type="ECO:0000259" key="2">
    <source>
        <dbReference type="Pfam" id="PF03733"/>
    </source>
</evidence>
<name>A0ABQ5UCW6_9HYPH</name>
<evidence type="ECO:0000313" key="3">
    <source>
        <dbReference type="EMBL" id="GLQ09721.1"/>
    </source>
</evidence>
<dbReference type="PIRSF" id="PIRSF028777">
    <property type="entry name" value="UCP028777"/>
    <property type="match status" value="1"/>
</dbReference>
<dbReference type="EMBL" id="BSNG01000001">
    <property type="protein sequence ID" value="GLQ09721.1"/>
    <property type="molecule type" value="Genomic_DNA"/>
</dbReference>
<keyword evidence="4" id="KW-1185">Reference proteome</keyword>
<dbReference type="PANTHER" id="PTHR42903:SF1">
    <property type="entry name" value="INNER MEMBRANE PROTEIN YCCF"/>
    <property type="match status" value="1"/>
</dbReference>
<keyword evidence="1" id="KW-0472">Membrane</keyword>
<organism evidence="3 4">
    <name type="scientific">Devosia yakushimensis</name>
    <dbReference type="NCBI Taxonomy" id="470028"/>
    <lineage>
        <taxon>Bacteria</taxon>
        <taxon>Pseudomonadati</taxon>
        <taxon>Pseudomonadota</taxon>
        <taxon>Alphaproteobacteria</taxon>
        <taxon>Hyphomicrobiales</taxon>
        <taxon>Devosiaceae</taxon>
        <taxon>Devosia</taxon>
    </lineage>
</organism>
<feature type="domain" description="Inner membrane component" evidence="2">
    <location>
        <begin position="5"/>
        <end position="54"/>
    </location>
</feature>
<feature type="transmembrane region" description="Helical" evidence="1">
    <location>
        <begin position="91"/>
        <end position="115"/>
    </location>
</feature>
<comment type="subcellular location">
    <subcellularLocation>
        <location evidence="1">Cell inner membrane</location>
        <topology evidence="1">Multi-pass membrane protein</topology>
    </subcellularLocation>
</comment>
<dbReference type="Pfam" id="PF03733">
    <property type="entry name" value="YccF"/>
    <property type="match status" value="2"/>
</dbReference>
<dbReference type="InterPro" id="IPR052937">
    <property type="entry name" value="Inner_membrane_protein"/>
</dbReference>
<evidence type="ECO:0000256" key="1">
    <source>
        <dbReference type="PIRNR" id="PIRNR028777"/>
    </source>
</evidence>
<gene>
    <name evidence="3" type="ORF">GCM10007913_16530</name>
</gene>
<proteinExistence type="predicted"/>
<keyword evidence="1" id="KW-0997">Cell inner membrane</keyword>
<accession>A0ABQ5UCW6</accession>
<dbReference type="Proteomes" id="UP001161406">
    <property type="component" value="Unassembled WGS sequence"/>
</dbReference>
<reference evidence="3" key="1">
    <citation type="journal article" date="2014" name="Int. J. Syst. Evol. Microbiol.">
        <title>Complete genome of a new Firmicutes species belonging to the dominant human colonic microbiota ('Ruminococcus bicirculans') reveals two chromosomes and a selective capacity to utilize plant glucans.</title>
        <authorList>
            <consortium name="NISC Comparative Sequencing Program"/>
            <person name="Wegmann U."/>
            <person name="Louis P."/>
            <person name="Goesmann A."/>
            <person name="Henrissat B."/>
            <person name="Duncan S.H."/>
            <person name="Flint H.J."/>
        </authorList>
    </citation>
    <scope>NUCLEOTIDE SEQUENCE</scope>
    <source>
        <strain evidence="3">NBRC 103855</strain>
    </source>
</reference>
<dbReference type="PANTHER" id="PTHR42903">
    <property type="entry name" value="INNER MEMBRANE PROTEIN YCCF"/>
    <property type="match status" value="1"/>
</dbReference>
<keyword evidence="1" id="KW-0812">Transmembrane</keyword>
<feature type="transmembrane region" description="Helical" evidence="1">
    <location>
        <begin position="20"/>
        <end position="45"/>
    </location>
</feature>
<comment type="caution">
    <text evidence="3">The sequence shown here is derived from an EMBL/GenBank/DDBJ whole genome shotgun (WGS) entry which is preliminary data.</text>
</comment>
<sequence>MRFAGNVIWFVLGGWYTALIWLLGAAVFAISIVGIPLTIAALQMARLSAWPFGKDVVHIRELDGKGLSATTAVTGTVGFIVNVIWACTFGIVLFFAYLLAGVLCCLTLIGIPFGLQSFKLAGISLWPVGRRVVPAELADLARSENARTKLAKYRGASA</sequence>
<dbReference type="RefSeq" id="WP_284389748.1">
    <property type="nucleotide sequence ID" value="NZ_BSNG01000001.1"/>
</dbReference>
<evidence type="ECO:0000313" key="4">
    <source>
        <dbReference type="Proteomes" id="UP001161406"/>
    </source>
</evidence>
<protein>
    <recommendedName>
        <fullName evidence="1">Inner membrane protein YccF</fullName>
    </recommendedName>
</protein>
<reference evidence="3" key="2">
    <citation type="submission" date="2023-01" db="EMBL/GenBank/DDBJ databases">
        <title>Draft genome sequence of Devosia yakushimensis strain NBRC 103855.</title>
        <authorList>
            <person name="Sun Q."/>
            <person name="Mori K."/>
        </authorList>
    </citation>
    <scope>NUCLEOTIDE SEQUENCE</scope>
    <source>
        <strain evidence="3">NBRC 103855</strain>
    </source>
</reference>